<dbReference type="STRING" id="2656787.A0A370TMM1"/>
<dbReference type="Pfam" id="PF12146">
    <property type="entry name" value="Hydrolase_4"/>
    <property type="match status" value="1"/>
</dbReference>
<dbReference type="OrthoDB" id="408373at2759"/>
<dbReference type="Gene3D" id="3.40.50.1820">
    <property type="entry name" value="alpha/beta hydrolase"/>
    <property type="match status" value="1"/>
</dbReference>
<dbReference type="AlphaFoldDB" id="A0A370TMM1"/>
<gene>
    <name evidence="2" type="ORF">BP5553_06124</name>
</gene>
<dbReference type="PANTHER" id="PTHR43798">
    <property type="entry name" value="MONOACYLGLYCEROL LIPASE"/>
    <property type="match status" value="1"/>
</dbReference>
<sequence>MERIFHRVVCQGFSRDSYLIVASSVATTLAVVALAKTIQPTPKKIIASPRTTVLPRVSQEEQGELPYPPDIFPGARDVNSPYGSIRVYEWGPLTGRRVLLLHGISTPCISLGGIANTLVSKGCRVMLVDLWGRGYSDSPDLPHDSRLYTTEILLAITSSSVAWTPEGFSVVGYSLGGGIAADFAAHFPALVKGLVLLAPAGLMRPEHFGWSSKLLSSGLVPDPVLEWIIRRRLTGGPPNTTTAQKLMKSKSKATPEAVIAAEEIKDADTSNFNSVPLSKNRPNVTVASAVKWQIANNEGFIRSFVSSIKFASISGKAEVWKSLRQLEEKVLIIAGKTDPIIVPEELHDDAIEAIGAENVEWRVIHGGHEFPITVPELVVNEISEVWGL</sequence>
<protein>
    <recommendedName>
        <fullName evidence="1">Serine aminopeptidase S33 domain-containing protein</fullName>
    </recommendedName>
</protein>
<feature type="domain" description="Serine aminopeptidase S33" evidence="1">
    <location>
        <begin position="97"/>
        <end position="367"/>
    </location>
</feature>
<dbReference type="SUPFAM" id="SSF53474">
    <property type="entry name" value="alpha/beta-Hydrolases"/>
    <property type="match status" value="1"/>
</dbReference>
<name>A0A370TMM1_9HELO</name>
<keyword evidence="3" id="KW-1185">Reference proteome</keyword>
<accession>A0A370TMM1</accession>
<dbReference type="RefSeq" id="XP_031869428.1">
    <property type="nucleotide sequence ID" value="XM_032014747.1"/>
</dbReference>
<dbReference type="InterPro" id="IPR029058">
    <property type="entry name" value="AB_hydrolase_fold"/>
</dbReference>
<evidence type="ECO:0000313" key="3">
    <source>
        <dbReference type="Proteomes" id="UP000254866"/>
    </source>
</evidence>
<organism evidence="2 3">
    <name type="scientific">Venustampulla echinocandica</name>
    <dbReference type="NCBI Taxonomy" id="2656787"/>
    <lineage>
        <taxon>Eukaryota</taxon>
        <taxon>Fungi</taxon>
        <taxon>Dikarya</taxon>
        <taxon>Ascomycota</taxon>
        <taxon>Pezizomycotina</taxon>
        <taxon>Leotiomycetes</taxon>
        <taxon>Helotiales</taxon>
        <taxon>Pleuroascaceae</taxon>
        <taxon>Venustampulla</taxon>
    </lineage>
</organism>
<dbReference type="InterPro" id="IPR050266">
    <property type="entry name" value="AB_hydrolase_sf"/>
</dbReference>
<proteinExistence type="predicted"/>
<reference evidence="2 3" key="1">
    <citation type="journal article" date="2018" name="IMA Fungus">
        <title>IMA Genome-F 9: Draft genome sequence of Annulohypoxylon stygium, Aspergillus mulundensis, Berkeleyomyces basicola (syn. Thielaviopsis basicola), Ceratocystis smalleyi, two Cercospora beticola strains, Coleophoma cylindrospora, Fusarium fracticaudum, Phialophora cf. hyalina, and Morchella septimelata.</title>
        <authorList>
            <person name="Wingfield B.D."/>
            <person name="Bills G.F."/>
            <person name="Dong Y."/>
            <person name="Huang W."/>
            <person name="Nel W.J."/>
            <person name="Swalarsk-Parry B.S."/>
            <person name="Vaghefi N."/>
            <person name="Wilken P.M."/>
            <person name="An Z."/>
            <person name="de Beer Z.W."/>
            <person name="De Vos L."/>
            <person name="Chen L."/>
            <person name="Duong T.A."/>
            <person name="Gao Y."/>
            <person name="Hammerbacher A."/>
            <person name="Kikkert J.R."/>
            <person name="Li Y."/>
            <person name="Li H."/>
            <person name="Li K."/>
            <person name="Li Q."/>
            <person name="Liu X."/>
            <person name="Ma X."/>
            <person name="Naidoo K."/>
            <person name="Pethybridge S.J."/>
            <person name="Sun J."/>
            <person name="Steenkamp E.T."/>
            <person name="van der Nest M.A."/>
            <person name="van Wyk S."/>
            <person name="Wingfield M.J."/>
            <person name="Xiong C."/>
            <person name="Yue Q."/>
            <person name="Zhang X."/>
        </authorList>
    </citation>
    <scope>NUCLEOTIDE SEQUENCE [LARGE SCALE GENOMIC DNA]</scope>
    <source>
        <strain evidence="2 3">BP 5553</strain>
    </source>
</reference>
<dbReference type="InterPro" id="IPR000073">
    <property type="entry name" value="AB_hydrolase_1"/>
</dbReference>
<dbReference type="GeneID" id="43598973"/>
<dbReference type="Proteomes" id="UP000254866">
    <property type="component" value="Unassembled WGS sequence"/>
</dbReference>
<evidence type="ECO:0000259" key="1">
    <source>
        <dbReference type="Pfam" id="PF12146"/>
    </source>
</evidence>
<dbReference type="PRINTS" id="PR00111">
    <property type="entry name" value="ABHYDROLASE"/>
</dbReference>
<dbReference type="InterPro" id="IPR022742">
    <property type="entry name" value="Hydrolase_4"/>
</dbReference>
<comment type="caution">
    <text evidence="2">The sequence shown here is derived from an EMBL/GenBank/DDBJ whole genome shotgun (WGS) entry which is preliminary data.</text>
</comment>
<evidence type="ECO:0000313" key="2">
    <source>
        <dbReference type="EMBL" id="RDL36772.1"/>
    </source>
</evidence>
<dbReference type="EMBL" id="NPIC01000004">
    <property type="protein sequence ID" value="RDL36772.1"/>
    <property type="molecule type" value="Genomic_DNA"/>
</dbReference>